<dbReference type="PANTHER" id="PTHR42951">
    <property type="entry name" value="METALLO-BETA-LACTAMASE DOMAIN-CONTAINING"/>
    <property type="match status" value="1"/>
</dbReference>
<accession>A0A0F9T008</accession>
<dbReference type="InterPro" id="IPR001279">
    <property type="entry name" value="Metallo-B-lactamas"/>
</dbReference>
<proteinExistence type="predicted"/>
<dbReference type="Gene3D" id="3.60.15.10">
    <property type="entry name" value="Ribonuclease Z/Hydroxyacylglutathione hydrolase-like"/>
    <property type="match status" value="1"/>
</dbReference>
<sequence>MKLKISNIASSCKHLLLACTLLSIVPSTYAAVTWNTINPHIQFLKQQDKLRFYDSNQVLIEGEKCALLVDTSANFAAVEQLAEDLKKRLKTPLCYLVATHYHDDHLLGMAVMQNFYPGAKLIVHQQVNKNFNLYQTAYTDKLDTYEKSIELSYQRLANVPKEEQAKWRNKLELAKKRLFRWQEYQLSKPKIVIDSRKVIDLGDFEVTLEPQQAHTNGDLTITTNNGSVLIGGDIVDWLPYPGHGELKSWQALLKQYINDEKLTIILPGHGGTLTKEQLKQPLSFLTAITEHVKNNKDQSIEQLMLSFPESVIEPYKQEALNIKSSNFFLQAGLNRAKSAE</sequence>
<name>A0A0F9T008_9ZZZZ</name>
<dbReference type="InterPro" id="IPR050855">
    <property type="entry name" value="NDM-1-like"/>
</dbReference>
<dbReference type="EMBL" id="LAZR01000360">
    <property type="protein sequence ID" value="KKN72574.1"/>
    <property type="molecule type" value="Genomic_DNA"/>
</dbReference>
<reference evidence="2" key="1">
    <citation type="journal article" date="2015" name="Nature">
        <title>Complex archaea that bridge the gap between prokaryotes and eukaryotes.</title>
        <authorList>
            <person name="Spang A."/>
            <person name="Saw J.H."/>
            <person name="Jorgensen S.L."/>
            <person name="Zaremba-Niedzwiedzka K."/>
            <person name="Martijn J."/>
            <person name="Lind A.E."/>
            <person name="van Eijk R."/>
            <person name="Schleper C."/>
            <person name="Guy L."/>
            <person name="Ettema T.J."/>
        </authorList>
    </citation>
    <scope>NUCLEOTIDE SEQUENCE</scope>
</reference>
<evidence type="ECO:0000313" key="2">
    <source>
        <dbReference type="EMBL" id="KKN72574.1"/>
    </source>
</evidence>
<dbReference type="SUPFAM" id="SSF56281">
    <property type="entry name" value="Metallo-hydrolase/oxidoreductase"/>
    <property type="match status" value="1"/>
</dbReference>
<dbReference type="InterPro" id="IPR036866">
    <property type="entry name" value="RibonucZ/Hydroxyglut_hydro"/>
</dbReference>
<comment type="caution">
    <text evidence="2">The sequence shown here is derived from an EMBL/GenBank/DDBJ whole genome shotgun (WGS) entry which is preliminary data.</text>
</comment>
<dbReference type="SMART" id="SM00849">
    <property type="entry name" value="Lactamase_B"/>
    <property type="match status" value="1"/>
</dbReference>
<protein>
    <recommendedName>
        <fullName evidence="1">Metallo-beta-lactamase domain-containing protein</fullName>
    </recommendedName>
</protein>
<dbReference type="Pfam" id="PF00753">
    <property type="entry name" value="Lactamase_B"/>
    <property type="match status" value="1"/>
</dbReference>
<dbReference type="AlphaFoldDB" id="A0A0F9T008"/>
<evidence type="ECO:0000259" key="1">
    <source>
        <dbReference type="SMART" id="SM00849"/>
    </source>
</evidence>
<feature type="domain" description="Metallo-beta-lactamase" evidence="1">
    <location>
        <begin position="54"/>
        <end position="269"/>
    </location>
</feature>
<dbReference type="PANTHER" id="PTHR42951:SF4">
    <property type="entry name" value="ACYL-COENZYME A THIOESTERASE MBLAC2"/>
    <property type="match status" value="1"/>
</dbReference>
<organism evidence="2">
    <name type="scientific">marine sediment metagenome</name>
    <dbReference type="NCBI Taxonomy" id="412755"/>
    <lineage>
        <taxon>unclassified sequences</taxon>
        <taxon>metagenomes</taxon>
        <taxon>ecological metagenomes</taxon>
    </lineage>
</organism>
<gene>
    <name evidence="2" type="ORF">LCGC14_0409730</name>
</gene>